<dbReference type="Pfam" id="PF00172">
    <property type="entry name" value="Zn_clus"/>
    <property type="match status" value="1"/>
</dbReference>
<organism evidence="4 5">
    <name type="scientific">Cephalotrichum gorgonifer</name>
    <dbReference type="NCBI Taxonomy" id="2041049"/>
    <lineage>
        <taxon>Eukaryota</taxon>
        <taxon>Fungi</taxon>
        <taxon>Dikarya</taxon>
        <taxon>Ascomycota</taxon>
        <taxon>Pezizomycotina</taxon>
        <taxon>Sordariomycetes</taxon>
        <taxon>Hypocreomycetidae</taxon>
        <taxon>Microascales</taxon>
        <taxon>Microascaceae</taxon>
        <taxon>Cephalotrichum</taxon>
    </lineage>
</organism>
<dbReference type="GO" id="GO:0000981">
    <property type="term" value="F:DNA-binding transcription factor activity, RNA polymerase II-specific"/>
    <property type="evidence" value="ECO:0007669"/>
    <property type="project" value="InterPro"/>
</dbReference>
<reference evidence="4" key="1">
    <citation type="submission" date="2018-03" db="EMBL/GenBank/DDBJ databases">
        <authorList>
            <person name="Guldener U."/>
        </authorList>
    </citation>
    <scope>NUCLEOTIDE SEQUENCE</scope>
</reference>
<dbReference type="PROSITE" id="PS50048">
    <property type="entry name" value="ZN2_CY6_FUNGAL_2"/>
    <property type="match status" value="1"/>
</dbReference>
<dbReference type="SMART" id="SM00066">
    <property type="entry name" value="GAL4"/>
    <property type="match status" value="1"/>
</dbReference>
<dbReference type="InterPro" id="IPR036864">
    <property type="entry name" value="Zn2-C6_fun-type_DNA-bd_sf"/>
</dbReference>
<dbReference type="GO" id="GO:0045944">
    <property type="term" value="P:positive regulation of transcription by RNA polymerase II"/>
    <property type="evidence" value="ECO:0007669"/>
    <property type="project" value="TreeGrafter"/>
</dbReference>
<dbReference type="Pfam" id="PF11951">
    <property type="entry name" value="Fungal_trans_2"/>
    <property type="match status" value="2"/>
</dbReference>
<proteinExistence type="predicted"/>
<evidence type="ECO:0000256" key="1">
    <source>
        <dbReference type="ARBA" id="ARBA00004123"/>
    </source>
</evidence>
<dbReference type="AlphaFoldDB" id="A0AAE8N0J6"/>
<dbReference type="InterPro" id="IPR021858">
    <property type="entry name" value="Fun_TF"/>
</dbReference>
<dbReference type="InterPro" id="IPR001138">
    <property type="entry name" value="Zn2Cys6_DnaBD"/>
</dbReference>
<dbReference type="GO" id="GO:0008270">
    <property type="term" value="F:zinc ion binding"/>
    <property type="evidence" value="ECO:0007669"/>
    <property type="project" value="InterPro"/>
</dbReference>
<dbReference type="PANTHER" id="PTHR37534:SF39">
    <property type="entry name" value="TRANSCRIPTION FACTOR DOMAIN-CONTAINING PROTEIN"/>
    <property type="match status" value="1"/>
</dbReference>
<comment type="caution">
    <text evidence="4">The sequence shown here is derived from an EMBL/GenBank/DDBJ whole genome shotgun (WGS) entry which is preliminary data.</text>
</comment>
<evidence type="ECO:0000313" key="4">
    <source>
        <dbReference type="EMBL" id="SPO03144.1"/>
    </source>
</evidence>
<feature type="domain" description="Zn(2)-C6 fungal-type" evidence="3">
    <location>
        <begin position="12"/>
        <end position="42"/>
    </location>
</feature>
<dbReference type="PANTHER" id="PTHR37534">
    <property type="entry name" value="TRANSCRIPTIONAL ACTIVATOR PROTEIN UGA3"/>
    <property type="match status" value="1"/>
</dbReference>
<comment type="subcellular location">
    <subcellularLocation>
        <location evidence="1">Nucleus</location>
    </subcellularLocation>
</comment>
<sequence>MGDGQMTTARTGCATCKDHAISCDRAKPNCSNCSRSNRKCQWYGPKLSWPRANDRRRAVISKTPPPSSQRPAGDQNYSVQFVNTSHWDIELHHSLESSLAVPTRPLLDVPMADVRTCPLLGVPMPWVPPKLGPLDRDLLEYSSASLATFGHDATALGNILARIALHEETASTAALLQALLAFSSLHRYGVQSQAVELKIAALRSLAEASAAPSLDVKETMQHIGAGMLLCSYEVHQSSCTSGHWTGYLSGVKTVISAFSVEKLLQFGSDAIVLLDWISNLPPPIFSILNLLSQLCDAVSSSTIPPGTFDSAEDYKGFLRIMDWRIRSLPIRKATNNNDNISEDEMLTMQLFQLAMLLYLTRSSEGLIYQPITAQENIDKAFAIFPRLSSCKQQFPIHVIGCEARTDEQRAVILDIIFRTEKMSSSRSFNYCKRTLQAIWAQDDLAYGKTSLCIVIHELWNTG</sequence>
<dbReference type="GO" id="GO:0000976">
    <property type="term" value="F:transcription cis-regulatory region binding"/>
    <property type="evidence" value="ECO:0007669"/>
    <property type="project" value="TreeGrafter"/>
</dbReference>
<dbReference type="GO" id="GO:0005634">
    <property type="term" value="C:nucleus"/>
    <property type="evidence" value="ECO:0007669"/>
    <property type="project" value="UniProtKB-SubCell"/>
</dbReference>
<evidence type="ECO:0000313" key="5">
    <source>
        <dbReference type="Proteomes" id="UP001187682"/>
    </source>
</evidence>
<evidence type="ECO:0000259" key="3">
    <source>
        <dbReference type="PROSITE" id="PS50048"/>
    </source>
</evidence>
<gene>
    <name evidence="4" type="ORF">DNG_05826</name>
</gene>
<keyword evidence="2" id="KW-0539">Nucleus</keyword>
<evidence type="ECO:0000256" key="2">
    <source>
        <dbReference type="ARBA" id="ARBA00023242"/>
    </source>
</evidence>
<dbReference type="Proteomes" id="UP001187682">
    <property type="component" value="Unassembled WGS sequence"/>
</dbReference>
<accession>A0AAE8N0J6</accession>
<name>A0AAE8N0J6_9PEZI</name>
<dbReference type="EMBL" id="ONZQ02000007">
    <property type="protein sequence ID" value="SPO03144.1"/>
    <property type="molecule type" value="Genomic_DNA"/>
</dbReference>
<protein>
    <recommendedName>
        <fullName evidence="3">Zn(2)-C6 fungal-type domain-containing protein</fullName>
    </recommendedName>
</protein>
<dbReference type="SUPFAM" id="SSF57701">
    <property type="entry name" value="Zn2/Cys6 DNA-binding domain"/>
    <property type="match status" value="1"/>
</dbReference>
<keyword evidence="5" id="KW-1185">Reference proteome</keyword>
<dbReference type="CDD" id="cd00067">
    <property type="entry name" value="GAL4"/>
    <property type="match status" value="1"/>
</dbReference>
<dbReference type="Gene3D" id="4.10.240.10">
    <property type="entry name" value="Zn(2)-C6 fungal-type DNA-binding domain"/>
    <property type="match status" value="1"/>
</dbReference>